<sequence length="168" mass="17462">MRFLSQCCVFAGFATRVCSQEAMGEFPHEAFEKQAGIEPVGAEHDDPASPWLHRTSVSVQPAAAPVSSFLPPNVPPSGVILANGPGNVQSYQVPGVGMTLGAGKKIPFILINNVAASVSQEAAQIPSSEQAEMTRLCVNTMGPGFVYSPARHLCEPAAAAAAASVEEV</sequence>
<proteinExistence type="predicted"/>
<evidence type="ECO:0000313" key="2">
    <source>
        <dbReference type="EMBL" id="KFG45439.1"/>
    </source>
</evidence>
<protein>
    <submittedName>
        <fullName evidence="2">Uncharacterized protein</fullName>
    </submittedName>
</protein>
<reference evidence="2 3" key="1">
    <citation type="submission" date="2014-02" db="EMBL/GenBank/DDBJ databases">
        <authorList>
            <person name="Sibley D."/>
            <person name="Venepally P."/>
            <person name="Karamycheva S."/>
            <person name="Hadjithomas M."/>
            <person name="Khan A."/>
            <person name="Brunk B."/>
            <person name="Roos D."/>
            <person name="Caler E."/>
            <person name="Lorenzi H."/>
        </authorList>
    </citation>
    <scope>NUCLEOTIDE SEQUENCE [LARGE SCALE GENOMIC DNA]</scope>
    <source>
        <strain evidence="2 3">GAB2-2007-GAL-DOM2</strain>
    </source>
</reference>
<comment type="caution">
    <text evidence="2">The sequence shown here is derived from an EMBL/GenBank/DDBJ whole genome shotgun (WGS) entry which is preliminary data.</text>
</comment>
<organism evidence="2 3">
    <name type="scientific">Toxoplasma gondii GAB2-2007-GAL-DOM2</name>
    <dbReference type="NCBI Taxonomy" id="1130820"/>
    <lineage>
        <taxon>Eukaryota</taxon>
        <taxon>Sar</taxon>
        <taxon>Alveolata</taxon>
        <taxon>Apicomplexa</taxon>
        <taxon>Conoidasida</taxon>
        <taxon>Coccidia</taxon>
        <taxon>Eucoccidiorida</taxon>
        <taxon>Eimeriorina</taxon>
        <taxon>Sarcocystidae</taxon>
        <taxon>Toxoplasma</taxon>
    </lineage>
</organism>
<dbReference type="OrthoDB" id="330100at2759"/>
<accession>A0A086KM21</accession>
<dbReference type="Proteomes" id="UP000028837">
    <property type="component" value="Unassembled WGS sequence"/>
</dbReference>
<feature type="signal peptide" evidence="1">
    <location>
        <begin position="1"/>
        <end position="19"/>
    </location>
</feature>
<keyword evidence="1" id="KW-0732">Signal</keyword>
<evidence type="ECO:0000313" key="3">
    <source>
        <dbReference type="Proteomes" id="UP000028837"/>
    </source>
</evidence>
<feature type="chain" id="PRO_5001809277" evidence="1">
    <location>
        <begin position="20"/>
        <end position="168"/>
    </location>
</feature>
<dbReference type="EMBL" id="AHZU02000355">
    <property type="protein sequence ID" value="KFG45439.1"/>
    <property type="molecule type" value="Genomic_DNA"/>
</dbReference>
<name>A0A086KM21_TOXGO</name>
<gene>
    <name evidence="2" type="ORF">TGDOM2_225953</name>
</gene>
<evidence type="ECO:0000256" key="1">
    <source>
        <dbReference type="SAM" id="SignalP"/>
    </source>
</evidence>
<dbReference type="AlphaFoldDB" id="A0A086KM21"/>
<dbReference type="VEuPathDB" id="ToxoDB:TGDOM2_225953"/>